<evidence type="ECO:0000256" key="1">
    <source>
        <dbReference type="ARBA" id="ARBA00022679"/>
    </source>
</evidence>
<dbReference type="RefSeq" id="WP_378751098.1">
    <property type="nucleotide sequence ID" value="NZ_JBHSSV010000004.1"/>
</dbReference>
<dbReference type="Gene3D" id="3.40.630.30">
    <property type="match status" value="1"/>
</dbReference>
<dbReference type="EMBL" id="JBHTIM010000001">
    <property type="protein sequence ID" value="MFD0780710.1"/>
    <property type="molecule type" value="Genomic_DNA"/>
</dbReference>
<dbReference type="PROSITE" id="PS51186">
    <property type="entry name" value="GNAT"/>
    <property type="match status" value="1"/>
</dbReference>
<dbReference type="CDD" id="cd04301">
    <property type="entry name" value="NAT_SF"/>
    <property type="match status" value="1"/>
</dbReference>
<name>A0ABW2ZQG4_9MICO</name>
<feature type="domain" description="N-acetyltransferase" evidence="3">
    <location>
        <begin position="66"/>
        <end position="201"/>
    </location>
</feature>
<dbReference type="SUPFAM" id="SSF55729">
    <property type="entry name" value="Acyl-CoA N-acyltransferases (Nat)"/>
    <property type="match status" value="1"/>
</dbReference>
<protein>
    <submittedName>
        <fullName evidence="4">GNAT family N-acetyltransferase</fullName>
        <ecNumber evidence="4">2.3.-.-</ecNumber>
    </submittedName>
</protein>
<sequence length="202" mass="22204">MPRIRPFRPGDEPALADICLRTADAGGDATGVLDDDRIWADVFALPYVARHPDLAFVVEGDDERLLGYVVATDDTDAFEDWFAREWWPSRATAWPRPERETSRQDGVLIYAYGRRAGAEPYSLGHPAHLHIDLLPGAQGQGWGRRLIATLVEALRERGVEGLHLSTSTDNVGALAFYPRLGFVPIGGHPGVQSFGMRLGDEG</sequence>
<keyword evidence="5" id="KW-1185">Reference proteome</keyword>
<proteinExistence type="predicted"/>
<evidence type="ECO:0000313" key="4">
    <source>
        <dbReference type="EMBL" id="MFD0780710.1"/>
    </source>
</evidence>
<dbReference type="PANTHER" id="PTHR43877">
    <property type="entry name" value="AMINOALKYLPHOSPHONATE N-ACETYLTRANSFERASE-RELATED-RELATED"/>
    <property type="match status" value="1"/>
</dbReference>
<keyword evidence="2 4" id="KW-0012">Acyltransferase</keyword>
<dbReference type="GO" id="GO:0016746">
    <property type="term" value="F:acyltransferase activity"/>
    <property type="evidence" value="ECO:0007669"/>
    <property type="project" value="UniProtKB-KW"/>
</dbReference>
<accession>A0ABW2ZQG4</accession>
<comment type="caution">
    <text evidence="4">The sequence shown here is derived from an EMBL/GenBank/DDBJ whole genome shotgun (WGS) entry which is preliminary data.</text>
</comment>
<dbReference type="InterPro" id="IPR000182">
    <property type="entry name" value="GNAT_dom"/>
</dbReference>
<organism evidence="4 5">
    <name type="scientific">Microbacterium koreense</name>
    <dbReference type="NCBI Taxonomy" id="323761"/>
    <lineage>
        <taxon>Bacteria</taxon>
        <taxon>Bacillati</taxon>
        <taxon>Actinomycetota</taxon>
        <taxon>Actinomycetes</taxon>
        <taxon>Micrococcales</taxon>
        <taxon>Microbacteriaceae</taxon>
        <taxon>Microbacterium</taxon>
    </lineage>
</organism>
<gene>
    <name evidence="4" type="ORF">ACFQZV_05275</name>
</gene>
<evidence type="ECO:0000313" key="5">
    <source>
        <dbReference type="Proteomes" id="UP001597042"/>
    </source>
</evidence>
<keyword evidence="1 4" id="KW-0808">Transferase</keyword>
<dbReference type="EC" id="2.3.-.-" evidence="4"/>
<dbReference type="InterPro" id="IPR016181">
    <property type="entry name" value="Acyl_CoA_acyltransferase"/>
</dbReference>
<evidence type="ECO:0000259" key="3">
    <source>
        <dbReference type="PROSITE" id="PS51186"/>
    </source>
</evidence>
<dbReference type="InterPro" id="IPR050832">
    <property type="entry name" value="Bact_Acetyltransf"/>
</dbReference>
<reference evidence="5" key="1">
    <citation type="journal article" date="2019" name="Int. J. Syst. Evol. Microbiol.">
        <title>The Global Catalogue of Microorganisms (GCM) 10K type strain sequencing project: providing services to taxonomists for standard genome sequencing and annotation.</title>
        <authorList>
            <consortium name="The Broad Institute Genomics Platform"/>
            <consortium name="The Broad Institute Genome Sequencing Center for Infectious Disease"/>
            <person name="Wu L."/>
            <person name="Ma J."/>
        </authorList>
    </citation>
    <scope>NUCLEOTIDE SEQUENCE [LARGE SCALE GENOMIC DNA]</scope>
    <source>
        <strain evidence="5">CCUG 50754</strain>
    </source>
</reference>
<evidence type="ECO:0000256" key="2">
    <source>
        <dbReference type="ARBA" id="ARBA00023315"/>
    </source>
</evidence>
<dbReference type="Pfam" id="PF00583">
    <property type="entry name" value="Acetyltransf_1"/>
    <property type="match status" value="1"/>
</dbReference>
<dbReference type="Proteomes" id="UP001597042">
    <property type="component" value="Unassembled WGS sequence"/>
</dbReference>